<dbReference type="AlphaFoldDB" id="A0A5K3G074"/>
<proteinExistence type="predicted"/>
<organism evidence="1">
    <name type="scientific">Mesocestoides corti</name>
    <name type="common">Flatworm</name>
    <dbReference type="NCBI Taxonomy" id="53468"/>
    <lineage>
        <taxon>Eukaryota</taxon>
        <taxon>Metazoa</taxon>
        <taxon>Spiralia</taxon>
        <taxon>Lophotrochozoa</taxon>
        <taxon>Platyhelminthes</taxon>
        <taxon>Cestoda</taxon>
        <taxon>Eucestoda</taxon>
        <taxon>Cyclophyllidea</taxon>
        <taxon>Mesocestoididae</taxon>
        <taxon>Mesocestoides</taxon>
    </lineage>
</organism>
<dbReference type="WBParaSite" id="MCU_013678-RA">
    <property type="protein sequence ID" value="MCU_013678-RA"/>
    <property type="gene ID" value="MCU_013678"/>
</dbReference>
<accession>A0A5K3G074</accession>
<sequence>MRKPAFYTTSNIAFTQSLLTEIGWQSKTTFVHATNADYVTRTGFVTAHYATSDDNRTHIPTTQRSVQGHVEFLNGPIPRQRSAIPAKPPNHTVQNCLILTQASPTSTGSRHLLVNIHTVAQFGCLC</sequence>
<name>A0A5K3G074_MESCO</name>
<evidence type="ECO:0000313" key="1">
    <source>
        <dbReference type="WBParaSite" id="MCU_013678-RA"/>
    </source>
</evidence>
<protein>
    <submittedName>
        <fullName evidence="1">Receptor ligand binding region domain-containing protein</fullName>
    </submittedName>
</protein>
<reference evidence="1" key="1">
    <citation type="submission" date="2019-11" db="UniProtKB">
        <authorList>
            <consortium name="WormBaseParasite"/>
        </authorList>
    </citation>
    <scope>IDENTIFICATION</scope>
</reference>